<sequence length="62" mass="7200">MGKWLLTVMLTVLVVGIALPRLRMRSRLPGDVSVSYRGRRYEFPFMSVLLFSLLAWALFRLV</sequence>
<feature type="transmembrane region" description="Helical" evidence="1">
    <location>
        <begin position="6"/>
        <end position="22"/>
    </location>
</feature>
<organism evidence="2 3">
    <name type="scientific">Candidatus Methylophosphatis roskildensis</name>
    <dbReference type="NCBI Taxonomy" id="2899263"/>
    <lineage>
        <taxon>Bacteria</taxon>
        <taxon>Pseudomonadati</taxon>
        <taxon>Pseudomonadota</taxon>
        <taxon>Betaproteobacteria</taxon>
        <taxon>Nitrosomonadales</taxon>
        <taxon>Sterolibacteriaceae</taxon>
        <taxon>Candidatus Methylophosphatis</taxon>
    </lineage>
</organism>
<dbReference type="Pfam" id="PF11146">
    <property type="entry name" value="DUF2905"/>
    <property type="match status" value="1"/>
</dbReference>
<gene>
    <name evidence="2" type="ORF">IPH26_05240</name>
</gene>
<dbReference type="InterPro" id="IPR021320">
    <property type="entry name" value="DUF2905"/>
</dbReference>
<evidence type="ECO:0000313" key="3">
    <source>
        <dbReference type="Proteomes" id="UP000807785"/>
    </source>
</evidence>
<proteinExistence type="predicted"/>
<keyword evidence="1" id="KW-0812">Transmembrane</keyword>
<reference evidence="2" key="1">
    <citation type="submission" date="2020-10" db="EMBL/GenBank/DDBJ databases">
        <title>Connecting structure to function with the recovery of over 1000 high-quality activated sludge metagenome-assembled genomes encoding full-length rRNA genes using long-read sequencing.</title>
        <authorList>
            <person name="Singleton C.M."/>
            <person name="Petriglieri F."/>
            <person name="Kristensen J.M."/>
            <person name="Kirkegaard R.H."/>
            <person name="Michaelsen T.Y."/>
            <person name="Andersen M.H."/>
            <person name="Karst S.M."/>
            <person name="Dueholm M.S."/>
            <person name="Nielsen P.H."/>
            <person name="Albertsen M."/>
        </authorList>
    </citation>
    <scope>NUCLEOTIDE SEQUENCE</scope>
    <source>
        <strain evidence="2">Bjer_18-Q3-R1-45_BAT3C.347</strain>
    </source>
</reference>
<keyword evidence="1" id="KW-0472">Membrane</keyword>
<accession>A0A9D7E294</accession>
<dbReference type="Proteomes" id="UP000807785">
    <property type="component" value="Unassembled WGS sequence"/>
</dbReference>
<evidence type="ECO:0000313" key="2">
    <source>
        <dbReference type="EMBL" id="MBK6972372.1"/>
    </source>
</evidence>
<name>A0A9D7E294_9PROT</name>
<dbReference type="AlphaFoldDB" id="A0A9D7E294"/>
<protein>
    <submittedName>
        <fullName evidence="2">DUF2905 domain-containing protein</fullName>
    </submittedName>
</protein>
<evidence type="ECO:0000256" key="1">
    <source>
        <dbReference type="SAM" id="Phobius"/>
    </source>
</evidence>
<comment type="caution">
    <text evidence="2">The sequence shown here is derived from an EMBL/GenBank/DDBJ whole genome shotgun (WGS) entry which is preliminary data.</text>
</comment>
<dbReference type="EMBL" id="JADJEV010000002">
    <property type="protein sequence ID" value="MBK6972372.1"/>
    <property type="molecule type" value="Genomic_DNA"/>
</dbReference>
<feature type="transmembrane region" description="Helical" evidence="1">
    <location>
        <begin position="43"/>
        <end position="59"/>
    </location>
</feature>
<keyword evidence="1" id="KW-1133">Transmembrane helix</keyword>